<dbReference type="SUPFAM" id="SSF52821">
    <property type="entry name" value="Rhodanese/Cell cycle control phosphatase"/>
    <property type="match status" value="2"/>
</dbReference>
<evidence type="ECO:0000313" key="5">
    <source>
        <dbReference type="Proteomes" id="UP001152797"/>
    </source>
</evidence>
<feature type="domain" description="Rhodanese" evidence="1">
    <location>
        <begin position="683"/>
        <end position="777"/>
    </location>
</feature>
<dbReference type="EMBL" id="CAMXCT030000197">
    <property type="protein sequence ID" value="CAL4762642.1"/>
    <property type="molecule type" value="Genomic_DNA"/>
</dbReference>
<dbReference type="GO" id="GO:0004725">
    <property type="term" value="F:protein tyrosine phosphatase activity"/>
    <property type="evidence" value="ECO:0007669"/>
    <property type="project" value="TreeGrafter"/>
</dbReference>
<proteinExistence type="predicted"/>
<name>A0A9P1BM40_9DINO</name>
<sequence>MQMQMIPMQPIQPRVQQAVLKQPVLSHMSHVRPAQPWLGQQQLQQLPAQVRPAAGPAPAAMPTPMVHMAKLARPLRWVYAAPMHPMQRTQGRSNQVVLPFQQVVSTKVAPERKELPKEVVSTQVKAPERKELPLIDGQVPKDAGVEGMHPIDFKAFWEQNQQNMVVVDLRGEDRASGHIAGTVHVPAMDLLKEIQKFVEMFSDQPIVAFLCQYSAHRAPTVANFYRKSCPTKQRVMILEGGFRGWEAHDLPIQQIETKLSQKAADQLALKIGKVDISLPVEVAMAISTSAECFQLPEVEVLQVSTSRRAIQLRQLGQNPARPMAMPVAMPVAMPTPIVKAVVKPVVKPSQWIYALLQSTPGRSTRWSSVEGTANIPAMDLLKEIGKYVEVANFYRKSCQFKQRVMILEGGFRGWEAHDLPIQQIETKLSQKVCDQLALIGKDVSKLTGWNACDQLAVKIGQSGHLFAISLLSRVLLAVPDAPDGAAALGGLPWSKQIETVSFCSKFHISTPSHLQRFAVSFSAMQMQMIPMQPIQPRVQQAVLKQPVLSHMSHVRPAQPWLGQLQLQQLPAQVRPAAGPAPAAMPTPMVHMAKLARPLRWVYAAPMHPMQRTQGRSNQVVLPFQQVVSTKVAPERKELPKEVVSTQVKAPERKELPLIDGQVPKDAGVEGMHPIDFKAFWEQNQQNMVVVDLRGEDRASGHIAGTVHVPAMDLLKEIQKFVEMFSDQPIVAFLCQYSAHRAPTVANFYRKSCPSKQRVIILEGGFRGWEAHDLPIQQIETKLSQKAADQLALKIGQEVSKLTG</sequence>
<dbReference type="PANTHER" id="PTHR10828:SF38">
    <property type="entry name" value="ARSENICAL-RESISTANCE PROTEIN 2-RELATED"/>
    <property type="match status" value="1"/>
</dbReference>
<dbReference type="Pfam" id="PF00581">
    <property type="entry name" value="Rhodanese"/>
    <property type="match status" value="2"/>
</dbReference>
<feature type="domain" description="Rhodanese" evidence="1">
    <location>
        <begin position="160"/>
        <end position="254"/>
    </location>
</feature>
<gene>
    <name evidence="2" type="ORF">C1SCF055_LOCUS3664</name>
</gene>
<dbReference type="EMBL" id="CAMXCT010000197">
    <property type="protein sequence ID" value="CAI3975330.1"/>
    <property type="molecule type" value="Genomic_DNA"/>
</dbReference>
<accession>A0A9P1BM40</accession>
<reference evidence="3" key="2">
    <citation type="submission" date="2024-04" db="EMBL/GenBank/DDBJ databases">
        <authorList>
            <person name="Chen Y."/>
            <person name="Shah S."/>
            <person name="Dougan E. K."/>
            <person name="Thang M."/>
            <person name="Chan C."/>
        </authorList>
    </citation>
    <scope>NUCLEOTIDE SEQUENCE [LARGE SCALE GENOMIC DNA]</scope>
</reference>
<keyword evidence="5" id="KW-1185">Reference proteome</keyword>
<dbReference type="PANTHER" id="PTHR10828">
    <property type="entry name" value="M-PHASE INDUCER PHOSPHATASE DUAL SPECIFICITY PHOSPHATASE CDC25"/>
    <property type="match status" value="1"/>
</dbReference>
<evidence type="ECO:0000313" key="2">
    <source>
        <dbReference type="EMBL" id="CAI3975330.1"/>
    </source>
</evidence>
<dbReference type="InterPro" id="IPR036873">
    <property type="entry name" value="Rhodanese-like_dom_sf"/>
</dbReference>
<dbReference type="InterPro" id="IPR001763">
    <property type="entry name" value="Rhodanese-like_dom"/>
</dbReference>
<protein>
    <submittedName>
        <fullName evidence="4">Dual specificity phosphatase Cdc25 (ArathCDC25 ) (Arsenate reductase) (AtASR) (Arsenate reductase 2) (Sulfurtransferase 5) (AtStr5)</fullName>
    </submittedName>
</protein>
<dbReference type="Proteomes" id="UP001152797">
    <property type="component" value="Unassembled WGS sequence"/>
</dbReference>
<dbReference type="GO" id="GO:0005634">
    <property type="term" value="C:nucleus"/>
    <property type="evidence" value="ECO:0007669"/>
    <property type="project" value="TreeGrafter"/>
</dbReference>
<evidence type="ECO:0000313" key="4">
    <source>
        <dbReference type="EMBL" id="CAL4762642.1"/>
    </source>
</evidence>
<dbReference type="OrthoDB" id="426400at2759"/>
<comment type="caution">
    <text evidence="2">The sequence shown here is derived from an EMBL/GenBank/DDBJ whole genome shotgun (WGS) entry which is preliminary data.</text>
</comment>
<reference evidence="2" key="1">
    <citation type="submission" date="2022-10" db="EMBL/GenBank/DDBJ databases">
        <authorList>
            <person name="Chen Y."/>
            <person name="Dougan E. K."/>
            <person name="Chan C."/>
            <person name="Rhodes N."/>
            <person name="Thang M."/>
        </authorList>
    </citation>
    <scope>NUCLEOTIDE SEQUENCE</scope>
</reference>
<dbReference type="Gene3D" id="3.40.250.10">
    <property type="entry name" value="Rhodanese-like domain"/>
    <property type="match status" value="2"/>
</dbReference>
<evidence type="ECO:0000259" key="1">
    <source>
        <dbReference type="PROSITE" id="PS50206"/>
    </source>
</evidence>
<dbReference type="GO" id="GO:0005737">
    <property type="term" value="C:cytoplasm"/>
    <property type="evidence" value="ECO:0007669"/>
    <property type="project" value="TreeGrafter"/>
</dbReference>
<dbReference type="EMBL" id="CAMXCT020000197">
    <property type="protein sequence ID" value="CAL1128705.1"/>
    <property type="molecule type" value="Genomic_DNA"/>
</dbReference>
<feature type="domain" description="Rhodanese" evidence="1">
    <location>
        <begin position="403"/>
        <end position="423"/>
    </location>
</feature>
<dbReference type="SMART" id="SM00450">
    <property type="entry name" value="RHOD"/>
    <property type="match status" value="2"/>
</dbReference>
<organism evidence="2">
    <name type="scientific">Cladocopium goreaui</name>
    <dbReference type="NCBI Taxonomy" id="2562237"/>
    <lineage>
        <taxon>Eukaryota</taxon>
        <taxon>Sar</taxon>
        <taxon>Alveolata</taxon>
        <taxon>Dinophyceae</taxon>
        <taxon>Suessiales</taxon>
        <taxon>Symbiodiniaceae</taxon>
        <taxon>Cladocopium</taxon>
    </lineage>
</organism>
<dbReference type="PROSITE" id="PS50206">
    <property type="entry name" value="RHODANESE_3"/>
    <property type="match status" value="3"/>
</dbReference>
<evidence type="ECO:0000313" key="3">
    <source>
        <dbReference type="EMBL" id="CAL1128705.1"/>
    </source>
</evidence>
<dbReference type="AlphaFoldDB" id="A0A9P1BM40"/>